<evidence type="ECO:0000313" key="8">
    <source>
        <dbReference type="Proteomes" id="UP000177740"/>
    </source>
</evidence>
<dbReference type="InterPro" id="IPR036188">
    <property type="entry name" value="FAD/NAD-bd_sf"/>
</dbReference>
<evidence type="ECO:0000256" key="4">
    <source>
        <dbReference type="ARBA" id="ARBA00023157"/>
    </source>
</evidence>
<dbReference type="InterPro" id="IPR023753">
    <property type="entry name" value="FAD/NAD-binding_dom"/>
</dbReference>
<feature type="domain" description="FAD/NAD(P)-binding" evidence="6">
    <location>
        <begin position="3"/>
        <end position="286"/>
    </location>
</feature>
<keyword evidence="1" id="KW-0285">Flavoprotein</keyword>
<comment type="caution">
    <text evidence="7">The sequence shown here is derived from an EMBL/GenBank/DDBJ whole genome shotgun (WGS) entry which is preliminary data.</text>
</comment>
<dbReference type="PROSITE" id="PS00573">
    <property type="entry name" value="PYRIDINE_REDOX_2"/>
    <property type="match status" value="1"/>
</dbReference>
<dbReference type="PRINTS" id="PR00469">
    <property type="entry name" value="PNDRDTASEII"/>
</dbReference>
<evidence type="ECO:0000256" key="1">
    <source>
        <dbReference type="ARBA" id="ARBA00022630"/>
    </source>
</evidence>
<dbReference type="SUPFAM" id="SSF51905">
    <property type="entry name" value="FAD/NAD(P)-binding domain"/>
    <property type="match status" value="1"/>
</dbReference>
<dbReference type="InterPro" id="IPR050097">
    <property type="entry name" value="Ferredoxin-NADP_redctase_2"/>
</dbReference>
<evidence type="ECO:0000256" key="2">
    <source>
        <dbReference type="ARBA" id="ARBA00022827"/>
    </source>
</evidence>
<dbReference type="GO" id="GO:0016668">
    <property type="term" value="F:oxidoreductase activity, acting on a sulfur group of donors, NAD(P) as acceptor"/>
    <property type="evidence" value="ECO:0007669"/>
    <property type="project" value="UniProtKB-ARBA"/>
</dbReference>
<dbReference type="EMBL" id="MHMM01000004">
    <property type="protein sequence ID" value="OGZ27692.1"/>
    <property type="molecule type" value="Genomic_DNA"/>
</dbReference>
<organism evidence="7 8">
    <name type="scientific">Candidatus Nealsonbacteria bacterium RIFOXYB1_FULL_40_15</name>
    <dbReference type="NCBI Taxonomy" id="1801677"/>
    <lineage>
        <taxon>Bacteria</taxon>
        <taxon>Candidatus Nealsoniibacteriota</taxon>
    </lineage>
</organism>
<protein>
    <recommendedName>
        <fullName evidence="6">FAD/NAD(P)-binding domain-containing protein</fullName>
    </recommendedName>
</protein>
<reference evidence="7 8" key="1">
    <citation type="journal article" date="2016" name="Nat. Commun.">
        <title>Thousands of microbial genomes shed light on interconnected biogeochemical processes in an aquifer system.</title>
        <authorList>
            <person name="Anantharaman K."/>
            <person name="Brown C.T."/>
            <person name="Hug L.A."/>
            <person name="Sharon I."/>
            <person name="Castelle C.J."/>
            <person name="Probst A.J."/>
            <person name="Thomas B.C."/>
            <person name="Singh A."/>
            <person name="Wilkins M.J."/>
            <person name="Karaoz U."/>
            <person name="Brodie E.L."/>
            <person name="Williams K.H."/>
            <person name="Hubbard S.S."/>
            <person name="Banfield J.F."/>
        </authorList>
    </citation>
    <scope>NUCLEOTIDE SEQUENCE [LARGE SCALE GENOMIC DNA]</scope>
</reference>
<dbReference type="PANTHER" id="PTHR48105">
    <property type="entry name" value="THIOREDOXIN REDUCTASE 1-RELATED-RELATED"/>
    <property type="match status" value="1"/>
</dbReference>
<name>A0A1G2EQ74_9BACT</name>
<keyword evidence="3" id="KW-0560">Oxidoreductase</keyword>
<evidence type="ECO:0000256" key="5">
    <source>
        <dbReference type="ARBA" id="ARBA00023284"/>
    </source>
</evidence>
<keyword evidence="5" id="KW-0676">Redox-active center</keyword>
<dbReference type="Proteomes" id="UP000177740">
    <property type="component" value="Unassembled WGS sequence"/>
</dbReference>
<proteinExistence type="predicted"/>
<keyword evidence="2" id="KW-0274">FAD</keyword>
<gene>
    <name evidence="7" type="ORF">A2365_03545</name>
</gene>
<evidence type="ECO:0000256" key="3">
    <source>
        <dbReference type="ARBA" id="ARBA00023002"/>
    </source>
</evidence>
<accession>A0A1G2EQ74</accession>
<dbReference type="STRING" id="1801677.A2365_03545"/>
<evidence type="ECO:0000313" key="7">
    <source>
        <dbReference type="EMBL" id="OGZ27692.1"/>
    </source>
</evidence>
<dbReference type="PRINTS" id="PR00368">
    <property type="entry name" value="FADPNR"/>
</dbReference>
<dbReference type="AlphaFoldDB" id="A0A1G2EQ74"/>
<dbReference type="Gene3D" id="3.50.50.60">
    <property type="entry name" value="FAD/NAD(P)-binding domain"/>
    <property type="match status" value="2"/>
</dbReference>
<dbReference type="InterPro" id="IPR008255">
    <property type="entry name" value="Pyr_nucl-diS_OxRdtase_2_AS"/>
</dbReference>
<evidence type="ECO:0000259" key="6">
    <source>
        <dbReference type="Pfam" id="PF07992"/>
    </source>
</evidence>
<dbReference type="Pfam" id="PF07992">
    <property type="entry name" value="Pyr_redox_2"/>
    <property type="match status" value="1"/>
</dbReference>
<sequence>MKYDLIIIGGGPAGITAGIYASRLNLKSLIITKNLGGQIYNKAVAIENWPGIKSAEAVKLAKQMEDHLRSLNAEILQGEVIGIEKKEDFSVFTKNKEFQAISVVVAAGSAPKSLNIPGEKEFLGKGVSACSVCDGPLFKGKDVAVIGGGNAGFETAVFLTNIARKIYILEFSEEPKSFGELQDIARSSKKVEVITGAELKEIKGGKFVESIIFNQNGVKKELLVQGVFIETGYIPASKFLLGTADLNGNGEVIVDSNCMTSQEGLFAAGDICASSFKQIIIAAGDGAKAVLSAYHYIKKKNIRV</sequence>
<keyword evidence="4" id="KW-1015">Disulfide bond</keyword>